<organism evidence="2 3">
    <name type="scientific">Scleromatobacter humisilvae</name>
    <dbReference type="NCBI Taxonomy" id="2897159"/>
    <lineage>
        <taxon>Bacteria</taxon>
        <taxon>Pseudomonadati</taxon>
        <taxon>Pseudomonadota</taxon>
        <taxon>Betaproteobacteria</taxon>
        <taxon>Burkholderiales</taxon>
        <taxon>Sphaerotilaceae</taxon>
        <taxon>Scleromatobacter</taxon>
    </lineage>
</organism>
<comment type="caution">
    <text evidence="2">The sequence shown here is derived from an EMBL/GenBank/DDBJ whole genome shotgun (WGS) entry which is preliminary data.</text>
</comment>
<gene>
    <name evidence="2" type="ORF">LPC04_02455</name>
</gene>
<evidence type="ECO:0000256" key="1">
    <source>
        <dbReference type="SAM" id="SignalP"/>
    </source>
</evidence>
<reference evidence="2" key="1">
    <citation type="submission" date="2021-11" db="EMBL/GenBank/DDBJ databases">
        <title>BS-T2-15 a new species belonging to the Comamonadaceae family isolated from the soil of a French oak forest.</title>
        <authorList>
            <person name="Mieszkin S."/>
            <person name="Alain K."/>
        </authorList>
    </citation>
    <scope>NUCLEOTIDE SEQUENCE</scope>
    <source>
        <strain evidence="2">BS-T2-15</strain>
    </source>
</reference>
<keyword evidence="1" id="KW-0732">Signal</keyword>
<dbReference type="Proteomes" id="UP001139353">
    <property type="component" value="Unassembled WGS sequence"/>
</dbReference>
<feature type="signal peptide" evidence="1">
    <location>
        <begin position="1"/>
        <end position="25"/>
    </location>
</feature>
<sequence>MQIQRRNFLGTMGVSALAASLDASATPAPATSPAADEKWDTSWTERVNRKHRATFDSPQFSGGAALVRAINWKTEYKEVYGTPPEDMSAVLVVRGEGVWLAMNDEFWQAYKVGEENNFKNKATGKFRTANPIASAPADASPSAAESTLPKFMAAGNIVLACHRAFGSVVDLVKKTDKLATDDEAEKKARTFLLPGVILQPSGVFATLRAQEAGCHYILAS</sequence>
<protein>
    <submittedName>
        <fullName evidence="2">Uncharacterized protein</fullName>
    </submittedName>
</protein>
<dbReference type="EMBL" id="JAJLJH010000001">
    <property type="protein sequence ID" value="MCK9684563.1"/>
    <property type="molecule type" value="Genomic_DNA"/>
</dbReference>
<evidence type="ECO:0000313" key="2">
    <source>
        <dbReference type="EMBL" id="MCK9684563.1"/>
    </source>
</evidence>
<accession>A0A9X1YEK3</accession>
<keyword evidence="3" id="KW-1185">Reference proteome</keyword>
<feature type="chain" id="PRO_5040962379" evidence="1">
    <location>
        <begin position="26"/>
        <end position="220"/>
    </location>
</feature>
<evidence type="ECO:0000313" key="3">
    <source>
        <dbReference type="Proteomes" id="UP001139353"/>
    </source>
</evidence>
<dbReference type="AlphaFoldDB" id="A0A9X1YEK3"/>
<dbReference type="RefSeq" id="WP_275680589.1">
    <property type="nucleotide sequence ID" value="NZ_JAJLJH010000001.1"/>
</dbReference>
<proteinExistence type="predicted"/>
<name>A0A9X1YEK3_9BURK</name>
<dbReference type="InterPro" id="IPR006311">
    <property type="entry name" value="TAT_signal"/>
</dbReference>
<dbReference type="PROSITE" id="PS51318">
    <property type="entry name" value="TAT"/>
    <property type="match status" value="1"/>
</dbReference>